<feature type="transmembrane region" description="Helical" evidence="11">
    <location>
        <begin position="173"/>
        <end position="196"/>
    </location>
</feature>
<dbReference type="KEGG" id="lmd:METH_02265"/>
<reference evidence="13 14" key="1">
    <citation type="submission" date="2013-09" db="EMBL/GenBank/DDBJ databases">
        <authorList>
            <consortium name="DOE Joint Genome Institute"/>
            <person name="Klenk H.-P."/>
            <person name="Huntemann M."/>
            <person name="Han J."/>
            <person name="Chen A."/>
            <person name="Kyrpides N."/>
            <person name="Mavromatis K."/>
            <person name="Markowitz V."/>
            <person name="Palaniappan K."/>
            <person name="Ivanova N."/>
            <person name="Schaumberg A."/>
            <person name="Pati A."/>
            <person name="Liolios K."/>
            <person name="Nordberg H.P."/>
            <person name="Cantor M.N."/>
            <person name="Hua S.X."/>
            <person name="Woyke T."/>
        </authorList>
    </citation>
    <scope>NUCLEOTIDE SEQUENCE [LARGE SCALE GENOMIC DNA]</scope>
    <source>
        <strain evidence="13 14">DSM 14336</strain>
    </source>
</reference>
<evidence type="ECO:0000256" key="3">
    <source>
        <dbReference type="ARBA" id="ARBA00022516"/>
    </source>
</evidence>
<evidence type="ECO:0000256" key="6">
    <source>
        <dbReference type="ARBA" id="ARBA00022692"/>
    </source>
</evidence>
<evidence type="ECO:0000256" key="10">
    <source>
        <dbReference type="ARBA" id="ARBA00023136"/>
    </source>
</evidence>
<proteinExistence type="predicted"/>
<dbReference type="SUPFAM" id="SSF103481">
    <property type="entry name" value="Multidrug resistance efflux transporter EmrE"/>
    <property type="match status" value="2"/>
</dbReference>
<organism evidence="13 14">
    <name type="scientific">Leisingera methylohalidivorans DSM 14336</name>
    <dbReference type="NCBI Taxonomy" id="999552"/>
    <lineage>
        <taxon>Bacteria</taxon>
        <taxon>Pseudomonadati</taxon>
        <taxon>Pseudomonadota</taxon>
        <taxon>Alphaproteobacteria</taxon>
        <taxon>Rhodobacterales</taxon>
        <taxon>Roseobacteraceae</taxon>
        <taxon>Leisingera</taxon>
    </lineage>
</organism>
<evidence type="ECO:0000256" key="5">
    <source>
        <dbReference type="ARBA" id="ARBA00022556"/>
    </source>
</evidence>
<keyword evidence="5" id="KW-0441">Lipid A biosynthesis</keyword>
<protein>
    <submittedName>
        <fullName evidence="13">Membrane protein</fullName>
    </submittedName>
</protein>
<evidence type="ECO:0000256" key="11">
    <source>
        <dbReference type="SAM" id="Phobius"/>
    </source>
</evidence>
<dbReference type="OrthoDB" id="9783707at2"/>
<dbReference type="GO" id="GO:0005886">
    <property type="term" value="C:plasma membrane"/>
    <property type="evidence" value="ECO:0007669"/>
    <property type="project" value="UniProtKB-SubCell"/>
</dbReference>
<evidence type="ECO:0000256" key="7">
    <source>
        <dbReference type="ARBA" id="ARBA00022985"/>
    </source>
</evidence>
<dbReference type="HOGENOM" id="CLU_060016_3_0_5"/>
<gene>
    <name evidence="13" type="ORF">METH_02265</name>
</gene>
<evidence type="ECO:0000313" key="14">
    <source>
        <dbReference type="Proteomes" id="UP000018780"/>
    </source>
</evidence>
<name>V9VM92_9RHOB</name>
<feature type="domain" description="EamA" evidence="12">
    <location>
        <begin position="144"/>
        <end position="279"/>
    </location>
</feature>
<keyword evidence="10 11" id="KW-0472">Membrane</keyword>
<feature type="transmembrane region" description="Helical" evidence="11">
    <location>
        <begin position="208"/>
        <end position="229"/>
    </location>
</feature>
<dbReference type="PANTHER" id="PTHR30561">
    <property type="entry name" value="SMR FAMILY PROTON-DEPENDENT DRUG EFFLUX TRANSPORTER SUGE"/>
    <property type="match status" value="1"/>
</dbReference>
<comment type="subcellular location">
    <subcellularLocation>
        <location evidence="1">Cell membrane</location>
        <topology evidence="1">Multi-pass membrane protein</topology>
    </subcellularLocation>
</comment>
<dbReference type="RefSeq" id="WP_024088771.1">
    <property type="nucleotide sequence ID" value="NC_023135.1"/>
</dbReference>
<evidence type="ECO:0000259" key="12">
    <source>
        <dbReference type="Pfam" id="PF00892"/>
    </source>
</evidence>
<keyword evidence="9" id="KW-0443">Lipid metabolism</keyword>
<feature type="transmembrane region" description="Helical" evidence="11">
    <location>
        <begin position="91"/>
        <end position="112"/>
    </location>
</feature>
<keyword evidence="3" id="KW-0444">Lipid biosynthesis</keyword>
<feature type="transmembrane region" description="Helical" evidence="11">
    <location>
        <begin position="58"/>
        <end position="79"/>
    </location>
</feature>
<dbReference type="Pfam" id="PF00892">
    <property type="entry name" value="EamA"/>
    <property type="match status" value="1"/>
</dbReference>
<feature type="transmembrane region" description="Helical" evidence="11">
    <location>
        <begin position="144"/>
        <end position="161"/>
    </location>
</feature>
<dbReference type="PANTHER" id="PTHR30561:SF9">
    <property type="entry name" value="4-AMINO-4-DEOXY-L-ARABINOSE-PHOSPHOUNDECAPRENOL FLIPPASE SUBUNIT ARNF-RELATED"/>
    <property type="match status" value="1"/>
</dbReference>
<dbReference type="InterPro" id="IPR037185">
    <property type="entry name" value="EmrE-like"/>
</dbReference>
<dbReference type="GO" id="GO:0009103">
    <property type="term" value="P:lipopolysaccharide biosynthetic process"/>
    <property type="evidence" value="ECO:0007669"/>
    <property type="project" value="UniProtKB-KW"/>
</dbReference>
<sequence>MTTSVFIAVLLAAGLHAIWNSMIKGSADKHTTMLAVVLGHVPVAMLILPFAPSVELVALPWILGGVALHFGYQLFLIAGYRAGDLTLVYPIARGSAPLIVTAVSIGFLGVSFTRLELTGVALIALGLAALAIVRGAAGARNPRAVVMALCTGLFIAAYSLLDGIGARVATTALGFWSWAAIGNAIALTVWTALMRPRSLTRLRSDRKVIASGLIGGTASFIAYGLVIWAFTQAPIALVTALRETSIVFAMLIGVGILKERVDLAKVVSTMITIAGAILLRASKS</sequence>
<keyword evidence="4" id="KW-0997">Cell inner membrane</keyword>
<dbReference type="GO" id="GO:0009245">
    <property type="term" value="P:lipid A biosynthetic process"/>
    <property type="evidence" value="ECO:0007669"/>
    <property type="project" value="UniProtKB-KW"/>
</dbReference>
<dbReference type="GO" id="GO:0022857">
    <property type="term" value="F:transmembrane transporter activity"/>
    <property type="evidence" value="ECO:0007669"/>
    <property type="project" value="InterPro"/>
</dbReference>
<evidence type="ECO:0000256" key="2">
    <source>
        <dbReference type="ARBA" id="ARBA00022475"/>
    </source>
</evidence>
<dbReference type="PATRIC" id="fig|999552.6.peg.452"/>
<evidence type="ECO:0000256" key="8">
    <source>
        <dbReference type="ARBA" id="ARBA00022989"/>
    </source>
</evidence>
<dbReference type="Gene3D" id="1.10.3730.20">
    <property type="match status" value="2"/>
</dbReference>
<evidence type="ECO:0000256" key="9">
    <source>
        <dbReference type="ARBA" id="ARBA00023098"/>
    </source>
</evidence>
<keyword evidence="14" id="KW-1185">Reference proteome</keyword>
<dbReference type="AlphaFoldDB" id="V9VM92"/>
<feature type="transmembrane region" description="Helical" evidence="11">
    <location>
        <begin position="34"/>
        <end position="52"/>
    </location>
</feature>
<feature type="transmembrane region" description="Helical" evidence="11">
    <location>
        <begin position="118"/>
        <end position="137"/>
    </location>
</feature>
<keyword evidence="2" id="KW-1003">Cell membrane</keyword>
<dbReference type="Proteomes" id="UP000018780">
    <property type="component" value="Chromosome"/>
</dbReference>
<keyword evidence="7" id="KW-0448">Lipopolysaccharide biosynthesis</keyword>
<evidence type="ECO:0000313" key="13">
    <source>
        <dbReference type="EMBL" id="AHC99695.1"/>
    </source>
</evidence>
<feature type="transmembrane region" description="Helical" evidence="11">
    <location>
        <begin position="6"/>
        <end position="22"/>
    </location>
</feature>
<keyword evidence="6 11" id="KW-0812">Transmembrane</keyword>
<feature type="transmembrane region" description="Helical" evidence="11">
    <location>
        <begin position="235"/>
        <end position="256"/>
    </location>
</feature>
<dbReference type="InterPro" id="IPR000620">
    <property type="entry name" value="EamA_dom"/>
</dbReference>
<evidence type="ECO:0000256" key="1">
    <source>
        <dbReference type="ARBA" id="ARBA00004651"/>
    </source>
</evidence>
<evidence type="ECO:0000256" key="4">
    <source>
        <dbReference type="ARBA" id="ARBA00022519"/>
    </source>
</evidence>
<keyword evidence="8 11" id="KW-1133">Transmembrane helix</keyword>
<accession>V9VM92</accession>
<dbReference type="EMBL" id="CP006773">
    <property type="protein sequence ID" value="AHC99695.1"/>
    <property type="molecule type" value="Genomic_DNA"/>
</dbReference>
<dbReference type="STRING" id="999552.METH_02265"/>
<dbReference type="InterPro" id="IPR000390">
    <property type="entry name" value="Small_drug/metabolite_transptr"/>
</dbReference>